<keyword evidence="4" id="KW-1185">Reference proteome</keyword>
<dbReference type="EMBL" id="CAJFCV020000004">
    <property type="protein sequence ID" value="CAG9116063.1"/>
    <property type="molecule type" value="Genomic_DNA"/>
</dbReference>
<dbReference type="Proteomes" id="UP000095284">
    <property type="component" value="Unplaced"/>
</dbReference>
<feature type="compositionally biased region" description="Pro residues" evidence="1">
    <location>
        <begin position="102"/>
        <end position="114"/>
    </location>
</feature>
<reference evidence="5" key="1">
    <citation type="submission" date="2016-11" db="UniProtKB">
        <authorList>
            <consortium name="WormBaseParasite"/>
        </authorList>
    </citation>
    <scope>IDENTIFICATION</scope>
</reference>
<feature type="compositionally biased region" description="Polar residues" evidence="1">
    <location>
        <begin position="208"/>
        <end position="251"/>
    </location>
</feature>
<name>A0A1I7S316_BURXY</name>
<dbReference type="WBParaSite" id="BXY_0739600.1">
    <property type="protein sequence ID" value="BXY_0739600.1"/>
    <property type="gene ID" value="BXY_0739600"/>
</dbReference>
<gene>
    <name evidence="2" type="ORF">BXYJ_LOCUS9207</name>
</gene>
<sequence>MCESNKEFDFCPKHEDEYHIRKTTSVLKTCACGENVKECNCKKKQDVLEPVKIIRKSRTTHQEQEVTSPPRFRQMSTTNCNGNCVKTQMVIDIYDGLTAYPRPSPSPTPPPSSHPPYFHSPDPHISPQYSAASTSGYSNQNHIFTTPSSPPNQQDGFSNRLRNYYNQNAYQKQLAQMNQPDSTQPEGLDQQPRQPYQNIPRGEPCDSCQKSPSFQQPPSGSAPYSNWQQHQESNGIPFHNYTQHYSQSNIPTYDYRNPPVSNLPVQGNGERRTLNGKYGDTEYDIVITQYKERGGPDQYDQRALQRNQGNPQTQAQNGNIYNPYVQRERPQSQPGYDGSNSKVYENNQPCPNRKNGLYDYRTLNQQIYEMPSSLSHQTIEYNQNQQPNINNNLQHYATQGERPFSNQNSKFYNQPPSLPRELPCPSCQQNHQNGLTPPYSDTQGPCPDGNQNIYNLNSALESSLDYNNYNRQSMNSGRGMLDNDPRFNNRYDHESQPVTPSPYIKCQLTSTQQQYCPRNDQPIIQPQPCALVDGDGISNAKYMGICSWMLDPLAEDPETKCNYLQCQPAPNNLFCGRWQKMPCAPATAFDVTAQVCVWNAMSIPGPLPPPGTTTTPAPQFSPIKISIPLPNMNSQCTCKGGVQIGSCNSQYQCPGQSICQIGQSSSNTPCTVCCYYKSMME</sequence>
<feature type="compositionally biased region" description="Polar residues" evidence="1">
    <location>
        <begin position="331"/>
        <end position="350"/>
    </location>
</feature>
<evidence type="ECO:0000313" key="4">
    <source>
        <dbReference type="Proteomes" id="UP000659654"/>
    </source>
</evidence>
<accession>A0A1I7S316</accession>
<organism evidence="3 5">
    <name type="scientific">Bursaphelenchus xylophilus</name>
    <name type="common">Pinewood nematode worm</name>
    <name type="synonym">Aphelenchoides xylophilus</name>
    <dbReference type="NCBI Taxonomy" id="6326"/>
    <lineage>
        <taxon>Eukaryota</taxon>
        <taxon>Metazoa</taxon>
        <taxon>Ecdysozoa</taxon>
        <taxon>Nematoda</taxon>
        <taxon>Chromadorea</taxon>
        <taxon>Rhabditida</taxon>
        <taxon>Tylenchina</taxon>
        <taxon>Tylenchomorpha</taxon>
        <taxon>Aphelenchoidea</taxon>
        <taxon>Aphelenchoididae</taxon>
        <taxon>Bursaphelenchus</taxon>
    </lineage>
</organism>
<feature type="region of interest" description="Disordered" evidence="1">
    <location>
        <begin position="97"/>
        <end position="159"/>
    </location>
</feature>
<evidence type="ECO:0000256" key="1">
    <source>
        <dbReference type="SAM" id="MobiDB-lite"/>
    </source>
</evidence>
<evidence type="ECO:0000313" key="2">
    <source>
        <dbReference type="EMBL" id="CAD5226662.1"/>
    </source>
</evidence>
<dbReference type="EMBL" id="CAJFDI010000004">
    <property type="protein sequence ID" value="CAD5226662.1"/>
    <property type="molecule type" value="Genomic_DNA"/>
</dbReference>
<evidence type="ECO:0000313" key="5">
    <source>
        <dbReference type="WBParaSite" id="BXY_0739600.1"/>
    </source>
</evidence>
<feature type="compositionally biased region" description="Polar residues" evidence="1">
    <location>
        <begin position="127"/>
        <end position="159"/>
    </location>
</feature>
<feature type="compositionally biased region" description="Polar residues" evidence="1">
    <location>
        <begin position="174"/>
        <end position="197"/>
    </location>
</feature>
<protein>
    <submittedName>
        <fullName evidence="2">(pine wood nematode) hypothetical protein</fullName>
    </submittedName>
</protein>
<dbReference type="eggNOG" id="ENOG502S63A">
    <property type="taxonomic scope" value="Eukaryota"/>
</dbReference>
<dbReference type="Proteomes" id="UP000659654">
    <property type="component" value="Unassembled WGS sequence"/>
</dbReference>
<dbReference type="OrthoDB" id="5829832at2759"/>
<feature type="region of interest" description="Disordered" evidence="1">
    <location>
        <begin position="174"/>
        <end position="277"/>
    </location>
</feature>
<reference evidence="2" key="2">
    <citation type="submission" date="2020-09" db="EMBL/GenBank/DDBJ databases">
        <authorList>
            <person name="Kikuchi T."/>
        </authorList>
    </citation>
    <scope>NUCLEOTIDE SEQUENCE</scope>
    <source>
        <strain evidence="2">Ka4C1</strain>
    </source>
</reference>
<dbReference type="Proteomes" id="UP000582659">
    <property type="component" value="Unassembled WGS sequence"/>
</dbReference>
<evidence type="ECO:0000313" key="3">
    <source>
        <dbReference type="Proteomes" id="UP000095284"/>
    </source>
</evidence>
<dbReference type="AlphaFoldDB" id="A0A1I7S316"/>
<proteinExistence type="predicted"/>
<feature type="region of interest" description="Disordered" evidence="1">
    <location>
        <begin position="327"/>
        <end position="357"/>
    </location>
</feature>